<accession>A0ABR8Q980</accession>
<dbReference type="SUPFAM" id="SSF55729">
    <property type="entry name" value="Acyl-CoA N-acyltransferases (Nat)"/>
    <property type="match status" value="1"/>
</dbReference>
<evidence type="ECO:0000256" key="2">
    <source>
        <dbReference type="ARBA" id="ARBA00023315"/>
    </source>
</evidence>
<comment type="caution">
    <text evidence="5">The sequence shown here is derived from an EMBL/GenBank/DDBJ whole genome shotgun (WGS) entry which is preliminary data.</text>
</comment>
<organism evidence="5 6">
    <name type="scientific">Cellulomonas avistercoris</name>
    <dbReference type="NCBI Taxonomy" id="2762242"/>
    <lineage>
        <taxon>Bacteria</taxon>
        <taxon>Bacillati</taxon>
        <taxon>Actinomycetota</taxon>
        <taxon>Actinomycetes</taxon>
        <taxon>Micrococcales</taxon>
        <taxon>Cellulomonadaceae</taxon>
        <taxon>Cellulomonas</taxon>
    </lineage>
</organism>
<keyword evidence="1" id="KW-0808">Transferase</keyword>
<evidence type="ECO:0000256" key="1">
    <source>
        <dbReference type="ARBA" id="ARBA00022679"/>
    </source>
</evidence>
<protein>
    <submittedName>
        <fullName evidence="5">GNAT family N-acetyltransferase</fullName>
    </submittedName>
</protein>
<evidence type="ECO:0000256" key="3">
    <source>
        <dbReference type="SAM" id="MobiDB-lite"/>
    </source>
</evidence>
<sequence length="227" mass="24207">MRPGVHVRPVSSVDLEDLVDLCLQARAESGVGRQLCSDDRDRLREHLSVLAAAPDGLTLVATCDGEPAGLVLGRLLGPGLLSDTVVLSLDAVYVRPQLRRRGLGHAMLQAVAETAEATGVTDVYAAPLPGSRGMQRFLARLGFAPAAAHRVVSTGALLRRLALDLPAPSARRGGTRGLEDLIERRRRARARALGEETLARQGTASMSMQVRRAVHNRRPSSSSTTTS</sequence>
<dbReference type="PROSITE" id="PS51186">
    <property type="entry name" value="GNAT"/>
    <property type="match status" value="1"/>
</dbReference>
<evidence type="ECO:0000313" key="5">
    <source>
        <dbReference type="EMBL" id="MBD7916991.1"/>
    </source>
</evidence>
<feature type="domain" description="N-acetyltransferase" evidence="4">
    <location>
        <begin position="5"/>
        <end position="164"/>
    </location>
</feature>
<dbReference type="PANTHER" id="PTHR43877">
    <property type="entry name" value="AMINOALKYLPHOSPHONATE N-ACETYLTRANSFERASE-RELATED-RELATED"/>
    <property type="match status" value="1"/>
</dbReference>
<dbReference type="Gene3D" id="3.40.630.30">
    <property type="match status" value="1"/>
</dbReference>
<dbReference type="EMBL" id="JACSQV010000001">
    <property type="protein sequence ID" value="MBD7916991.1"/>
    <property type="molecule type" value="Genomic_DNA"/>
</dbReference>
<evidence type="ECO:0000259" key="4">
    <source>
        <dbReference type="PROSITE" id="PS51186"/>
    </source>
</evidence>
<keyword evidence="6" id="KW-1185">Reference proteome</keyword>
<dbReference type="PANTHER" id="PTHR43877:SF1">
    <property type="entry name" value="ACETYLTRANSFERASE"/>
    <property type="match status" value="1"/>
</dbReference>
<reference evidence="5 6" key="1">
    <citation type="submission" date="2020-08" db="EMBL/GenBank/DDBJ databases">
        <title>A Genomic Blueprint of the Chicken Gut Microbiome.</title>
        <authorList>
            <person name="Gilroy R."/>
            <person name="Ravi A."/>
            <person name="Getino M."/>
            <person name="Pursley I."/>
            <person name="Horton D.L."/>
            <person name="Alikhan N.-F."/>
            <person name="Baker D."/>
            <person name="Gharbi K."/>
            <person name="Hall N."/>
            <person name="Watson M."/>
            <person name="Adriaenssens E.M."/>
            <person name="Foster-Nyarko E."/>
            <person name="Jarju S."/>
            <person name="Secka A."/>
            <person name="Antonio M."/>
            <person name="Oren A."/>
            <person name="Chaudhuri R."/>
            <person name="La Ragione R.M."/>
            <person name="Hildebrand F."/>
            <person name="Pallen M.J."/>
        </authorList>
    </citation>
    <scope>NUCLEOTIDE SEQUENCE [LARGE SCALE GENOMIC DNA]</scope>
    <source>
        <strain evidence="5 6">Sa3CUA2</strain>
    </source>
</reference>
<dbReference type="Pfam" id="PF00583">
    <property type="entry name" value="Acetyltransf_1"/>
    <property type="match status" value="1"/>
</dbReference>
<keyword evidence="2" id="KW-0012">Acyltransferase</keyword>
<gene>
    <name evidence="5" type="ORF">H9657_01670</name>
</gene>
<dbReference type="InterPro" id="IPR000182">
    <property type="entry name" value="GNAT_dom"/>
</dbReference>
<proteinExistence type="predicted"/>
<dbReference type="Proteomes" id="UP000604241">
    <property type="component" value="Unassembled WGS sequence"/>
</dbReference>
<evidence type="ECO:0000313" key="6">
    <source>
        <dbReference type="Proteomes" id="UP000604241"/>
    </source>
</evidence>
<dbReference type="InterPro" id="IPR050832">
    <property type="entry name" value="Bact_Acetyltransf"/>
</dbReference>
<name>A0ABR8Q980_9CELL</name>
<dbReference type="CDD" id="cd04301">
    <property type="entry name" value="NAT_SF"/>
    <property type="match status" value="1"/>
</dbReference>
<feature type="region of interest" description="Disordered" evidence="3">
    <location>
        <begin position="194"/>
        <end position="227"/>
    </location>
</feature>
<dbReference type="InterPro" id="IPR016181">
    <property type="entry name" value="Acyl_CoA_acyltransferase"/>
</dbReference>